<name>A0A645IN33_9ZZZZ</name>
<organism evidence="1">
    <name type="scientific">bioreactor metagenome</name>
    <dbReference type="NCBI Taxonomy" id="1076179"/>
    <lineage>
        <taxon>unclassified sequences</taxon>
        <taxon>metagenomes</taxon>
        <taxon>ecological metagenomes</taxon>
    </lineage>
</organism>
<gene>
    <name evidence="1" type="ORF">SDC9_200373</name>
</gene>
<dbReference type="EMBL" id="VSSQ01119076">
    <property type="protein sequence ID" value="MPN52711.1"/>
    <property type="molecule type" value="Genomic_DNA"/>
</dbReference>
<evidence type="ECO:0000313" key="1">
    <source>
        <dbReference type="EMBL" id="MPN52711.1"/>
    </source>
</evidence>
<comment type="caution">
    <text evidence="1">The sequence shown here is derived from an EMBL/GenBank/DDBJ whole genome shotgun (WGS) entry which is preliminary data.</text>
</comment>
<accession>A0A645IN33</accession>
<dbReference type="AlphaFoldDB" id="A0A645IN33"/>
<proteinExistence type="predicted"/>
<protein>
    <submittedName>
        <fullName evidence="1">Uncharacterized protein</fullName>
    </submittedName>
</protein>
<sequence length="103" mass="11949">MATDQQWHNLIYEPLGCLIVDPITHGTGEYDRDFIFSVRRWEFVPRVEVGGVNAISNYINVESIFWRQSAECAFFLFADEEGTSRFCRNSAFVIEQNFTFPGK</sequence>
<reference evidence="1" key="1">
    <citation type="submission" date="2019-08" db="EMBL/GenBank/DDBJ databases">
        <authorList>
            <person name="Kucharzyk K."/>
            <person name="Murdoch R.W."/>
            <person name="Higgins S."/>
            <person name="Loffler F."/>
        </authorList>
    </citation>
    <scope>NUCLEOTIDE SEQUENCE</scope>
</reference>